<keyword evidence="3" id="KW-1185">Reference proteome</keyword>
<dbReference type="InterPro" id="IPR036691">
    <property type="entry name" value="Endo/exonu/phosph_ase_sf"/>
</dbReference>
<evidence type="ECO:0000313" key="3">
    <source>
        <dbReference type="Proteomes" id="UP001603418"/>
    </source>
</evidence>
<gene>
    <name evidence="2" type="ORF">ACF1HC_29780</name>
</gene>
<feature type="domain" description="Endonuclease/exonuclease/phosphatase" evidence="1">
    <location>
        <begin position="10"/>
        <end position="276"/>
    </location>
</feature>
<dbReference type="Proteomes" id="UP001603418">
    <property type="component" value="Unassembled WGS sequence"/>
</dbReference>
<comment type="caution">
    <text evidence="2">The sequence shown here is derived from an EMBL/GenBank/DDBJ whole genome shotgun (WGS) entry which is preliminary data.</text>
</comment>
<evidence type="ECO:0000259" key="1">
    <source>
        <dbReference type="Pfam" id="PF03372"/>
    </source>
</evidence>
<name>A0ABW6Z3N0_9ACTN</name>
<dbReference type="SUPFAM" id="SSF56219">
    <property type="entry name" value="DNase I-like"/>
    <property type="match status" value="1"/>
</dbReference>
<organism evidence="2 3">
    <name type="scientific">Streptomyces eurythermus</name>
    <dbReference type="NCBI Taxonomy" id="42237"/>
    <lineage>
        <taxon>Bacteria</taxon>
        <taxon>Bacillati</taxon>
        <taxon>Actinomycetota</taxon>
        <taxon>Actinomycetes</taxon>
        <taxon>Kitasatosporales</taxon>
        <taxon>Streptomycetaceae</taxon>
        <taxon>Streptomyces</taxon>
    </lineage>
</organism>
<evidence type="ECO:0000313" key="2">
    <source>
        <dbReference type="EMBL" id="MFF9885752.1"/>
    </source>
</evidence>
<dbReference type="RefSeq" id="WP_030785917.1">
    <property type="nucleotide sequence ID" value="NZ_JBFACJ010000024.1"/>
</dbReference>
<proteinExistence type="predicted"/>
<protein>
    <submittedName>
        <fullName evidence="2">Endonuclease/exonuclease/phosphatase family protein</fullName>
    </submittedName>
</protein>
<reference evidence="2 3" key="1">
    <citation type="submission" date="2024-10" db="EMBL/GenBank/DDBJ databases">
        <title>The Natural Products Discovery Center: Release of the First 8490 Sequenced Strains for Exploring Actinobacteria Biosynthetic Diversity.</title>
        <authorList>
            <person name="Kalkreuter E."/>
            <person name="Kautsar S.A."/>
            <person name="Yang D."/>
            <person name="Bader C.D."/>
            <person name="Teijaro C.N."/>
            <person name="Fluegel L."/>
            <person name="Davis C.M."/>
            <person name="Simpson J.R."/>
            <person name="Lauterbach L."/>
            <person name="Steele A.D."/>
            <person name="Gui C."/>
            <person name="Meng S."/>
            <person name="Li G."/>
            <person name="Viehrig K."/>
            <person name="Ye F."/>
            <person name="Su P."/>
            <person name="Kiefer A.F."/>
            <person name="Nichols A."/>
            <person name="Cepeda A.J."/>
            <person name="Yan W."/>
            <person name="Fan B."/>
            <person name="Jiang Y."/>
            <person name="Adhikari A."/>
            <person name="Zheng C.-J."/>
            <person name="Schuster L."/>
            <person name="Cowan T.M."/>
            <person name="Smanski M.J."/>
            <person name="Chevrette M.G."/>
            <person name="De Carvalho L.P.S."/>
            <person name="Shen B."/>
        </authorList>
    </citation>
    <scope>NUCLEOTIDE SEQUENCE [LARGE SCALE GENOMIC DNA]</scope>
    <source>
        <strain evidence="2 3">NPDC013366</strain>
    </source>
</reference>
<dbReference type="InterPro" id="IPR005135">
    <property type="entry name" value="Endo/exonuclease/phosphatase"/>
</dbReference>
<keyword evidence="2" id="KW-0255">Endonuclease</keyword>
<dbReference type="GO" id="GO:0004519">
    <property type="term" value="F:endonuclease activity"/>
    <property type="evidence" value="ECO:0007669"/>
    <property type="project" value="UniProtKB-KW"/>
</dbReference>
<accession>A0ABW6Z3N0</accession>
<sequence length="296" mass="33449">MASSRELRIASWNVEHNGRGRSGDEDKRQLAHSIVKAFEPHVFFRQELTRAWDNGKADLYAEGTRLGLMPFMTRPPEGRSRNPVGIMIDPVLFDIVAEYQYDLPWKPICRLRVRIKGCRRPIELASAHLCHFDPDIRATEARWLTTLADCGRSVIVGGDMNSYPHTDLESETLPDWDTIPDRVHYEHRTIERDGKRVSDTRPDEILTGSGVFTDLGLYASTILDQSGALLPTASLTRTDQGPAQRIDRICATPDWAQTLTGYEVVATDDVKEVTDHGLVLARFDLDAVCRMHDPIR</sequence>
<dbReference type="Pfam" id="PF03372">
    <property type="entry name" value="Exo_endo_phos"/>
    <property type="match status" value="1"/>
</dbReference>
<dbReference type="Gene3D" id="3.60.10.10">
    <property type="entry name" value="Endonuclease/exonuclease/phosphatase"/>
    <property type="match status" value="1"/>
</dbReference>
<keyword evidence="2" id="KW-0378">Hydrolase</keyword>
<dbReference type="EMBL" id="JBICBM010000015">
    <property type="protein sequence ID" value="MFF9885752.1"/>
    <property type="molecule type" value="Genomic_DNA"/>
</dbReference>
<keyword evidence="2" id="KW-0540">Nuclease</keyword>